<dbReference type="GO" id="GO:0071949">
    <property type="term" value="F:FAD binding"/>
    <property type="evidence" value="ECO:0007669"/>
    <property type="project" value="InterPro"/>
</dbReference>
<evidence type="ECO:0000313" key="22">
    <source>
        <dbReference type="EMBL" id="KRG19748.1"/>
    </source>
</evidence>
<dbReference type="SUPFAM" id="SSF56194">
    <property type="entry name" value="Uridine diphospho-N-Acetylenolpyruvylglucosamine reductase, MurB, C-terminal domain"/>
    <property type="match status" value="1"/>
</dbReference>
<keyword evidence="12 20" id="KW-0521">NADP</keyword>
<comment type="function">
    <text evidence="2 20">Cell wall formation.</text>
</comment>
<keyword evidence="24" id="KW-1185">Reference proteome</keyword>
<dbReference type="Proteomes" id="UP000051497">
    <property type="component" value="Unassembled WGS sequence"/>
</dbReference>
<evidence type="ECO:0000256" key="8">
    <source>
        <dbReference type="ARBA" id="ARBA00022490"/>
    </source>
</evidence>
<evidence type="ECO:0000256" key="4">
    <source>
        <dbReference type="ARBA" id="ARBA00004752"/>
    </source>
</evidence>
<dbReference type="Gene3D" id="3.30.465.10">
    <property type="match status" value="1"/>
</dbReference>
<dbReference type="InterPro" id="IPR016167">
    <property type="entry name" value="FAD-bd_PCMH_sub1"/>
</dbReference>
<dbReference type="SUPFAM" id="SSF56176">
    <property type="entry name" value="FAD-binding/transporter-associated domain-like"/>
    <property type="match status" value="1"/>
</dbReference>
<dbReference type="EC" id="1.3.1.98" evidence="6 20"/>
<evidence type="ECO:0000256" key="1">
    <source>
        <dbReference type="ARBA" id="ARBA00001974"/>
    </source>
</evidence>
<sequence length="303" mass="33131">MVSTASLFPDEVFNESLAPWTSWHVGGMAERFYSPTSIELLSKYLSSLPENMPVTWLGLGSNVLIRDAGIKGAVIGTRKMQDLYQREDGAIVAHAGVTCAKLARFCSRLSFADAAFFAGIPGTVGGALAMNAGAFGGETWEWVESVTVMNRQGDCQVLTPKDYHIGYREVKANAQASMGTMFVEGVFRFKSCENVDGMKHIRELLRKRSQSQPIGTLNCGSVYRNPPGEFAARLIEGCQLKGYRVGDAMVSPKHANFIINCDKARAQDIEMLMATIESTVEEKFGIRLQAEVKILGEAPKDAE</sequence>
<keyword evidence="16 20" id="KW-0131">Cell cycle</keyword>
<keyword evidence="14 20" id="KW-0573">Peptidoglycan synthesis</keyword>
<reference evidence="22" key="1">
    <citation type="submission" date="2015-09" db="EMBL/GenBank/DDBJ databases">
        <title>Draft Genome Sequences of Two Novel Amoeba-resistant Intranuclear Bacteria, Candidatus Berkiella cookevillensis and Candidatus Berkiella aquae.</title>
        <authorList>
            <person name="Mehari Y.T."/>
            <person name="Arivett B.A."/>
            <person name="Farone A.L."/>
            <person name="Gunderson J.H."/>
            <person name="Farone M.B."/>
        </authorList>
    </citation>
    <scope>NUCLEOTIDE SEQUENCE [LARGE SCALE GENOMIC DNA]</scope>
    <source>
        <strain evidence="22">HT99</strain>
    </source>
</reference>
<keyword evidence="9 20" id="KW-0132">Cell division</keyword>
<dbReference type="EMBL" id="LKAJ01000015">
    <property type="protein sequence ID" value="KRG19748.1"/>
    <property type="molecule type" value="Genomic_DNA"/>
</dbReference>
<comment type="subcellular location">
    <subcellularLocation>
        <location evidence="3 20">Cytoplasm</location>
    </subcellularLocation>
</comment>
<keyword evidence="10 20" id="KW-0285">Flavoprotein</keyword>
<dbReference type="InterPro" id="IPR016169">
    <property type="entry name" value="FAD-bd_PCMH_sub2"/>
</dbReference>
<evidence type="ECO:0000256" key="11">
    <source>
        <dbReference type="ARBA" id="ARBA00022827"/>
    </source>
</evidence>
<evidence type="ECO:0000256" key="15">
    <source>
        <dbReference type="ARBA" id="ARBA00023002"/>
    </source>
</evidence>
<keyword evidence="17 20" id="KW-0961">Cell wall biogenesis/degradation</keyword>
<name>A0A0Q9YS27_9GAMM</name>
<organism evidence="22">
    <name type="scientific">Candidatus Berkiella aquae</name>
    <dbReference type="NCBI Taxonomy" id="295108"/>
    <lineage>
        <taxon>Bacteria</taxon>
        <taxon>Pseudomonadati</taxon>
        <taxon>Pseudomonadota</taxon>
        <taxon>Gammaproteobacteria</taxon>
        <taxon>Candidatus Berkiellales</taxon>
        <taxon>Candidatus Berkiellaceae</taxon>
        <taxon>Candidatus Berkiella</taxon>
    </lineage>
</organism>
<dbReference type="InterPro" id="IPR016166">
    <property type="entry name" value="FAD-bd_PCMH"/>
</dbReference>
<keyword evidence="11 20" id="KW-0274">FAD</keyword>
<evidence type="ECO:0000259" key="21">
    <source>
        <dbReference type="PROSITE" id="PS51387"/>
    </source>
</evidence>
<dbReference type="Gene3D" id="3.30.43.10">
    <property type="entry name" value="Uridine Diphospho-n-acetylenolpyruvylglucosamine Reductase, domain 2"/>
    <property type="match status" value="1"/>
</dbReference>
<dbReference type="InterPro" id="IPR036318">
    <property type="entry name" value="FAD-bd_PCMH-like_sf"/>
</dbReference>
<feature type="active site" evidence="20">
    <location>
        <position position="291"/>
    </location>
</feature>
<dbReference type="GO" id="GO:0005829">
    <property type="term" value="C:cytosol"/>
    <property type="evidence" value="ECO:0007669"/>
    <property type="project" value="TreeGrafter"/>
</dbReference>
<dbReference type="PROSITE" id="PS51387">
    <property type="entry name" value="FAD_PCMH"/>
    <property type="match status" value="1"/>
</dbReference>
<dbReference type="PANTHER" id="PTHR21071:SF4">
    <property type="entry name" value="UDP-N-ACETYLENOLPYRUVOYLGLUCOSAMINE REDUCTASE"/>
    <property type="match status" value="1"/>
</dbReference>
<dbReference type="InterPro" id="IPR036635">
    <property type="entry name" value="MurB_C_sf"/>
</dbReference>
<dbReference type="InterPro" id="IPR003170">
    <property type="entry name" value="MurB"/>
</dbReference>
<comment type="catalytic activity">
    <reaction evidence="19 20">
        <text>UDP-N-acetyl-alpha-D-muramate + NADP(+) = UDP-N-acetyl-3-O-(1-carboxyvinyl)-alpha-D-glucosamine + NADPH + H(+)</text>
        <dbReference type="Rhea" id="RHEA:12248"/>
        <dbReference type="ChEBI" id="CHEBI:15378"/>
        <dbReference type="ChEBI" id="CHEBI:57783"/>
        <dbReference type="ChEBI" id="CHEBI:58349"/>
        <dbReference type="ChEBI" id="CHEBI:68483"/>
        <dbReference type="ChEBI" id="CHEBI:70757"/>
        <dbReference type="EC" id="1.3.1.98"/>
    </reaction>
</comment>
<dbReference type="GO" id="GO:0051301">
    <property type="term" value="P:cell division"/>
    <property type="evidence" value="ECO:0007669"/>
    <property type="project" value="UniProtKB-KW"/>
</dbReference>
<dbReference type="NCBIfam" id="TIGR00179">
    <property type="entry name" value="murB"/>
    <property type="match status" value="1"/>
</dbReference>
<feature type="domain" description="FAD-binding PCMH-type" evidence="21">
    <location>
        <begin position="25"/>
        <end position="194"/>
    </location>
</feature>
<dbReference type="PATRIC" id="fig|1590043.3.peg.2773"/>
<keyword evidence="8 20" id="KW-0963">Cytoplasm</keyword>
<evidence type="ECO:0000256" key="5">
    <source>
        <dbReference type="ARBA" id="ARBA00010485"/>
    </source>
</evidence>
<dbReference type="AlphaFoldDB" id="A0A0Q9YS27"/>
<comment type="pathway">
    <text evidence="4 20">Cell wall biogenesis; peptidoglycan biosynthesis.</text>
</comment>
<feature type="active site" evidence="20">
    <location>
        <position position="168"/>
    </location>
</feature>
<gene>
    <name evidence="20 22" type="primary">murB</name>
    <name evidence="23" type="ORF">HT99x_005160</name>
    <name evidence="22" type="ORF">HT99x_02727</name>
</gene>
<proteinExistence type="inferred from homology"/>
<evidence type="ECO:0000256" key="9">
    <source>
        <dbReference type="ARBA" id="ARBA00022618"/>
    </source>
</evidence>
<comment type="cofactor">
    <cofactor evidence="1 20">
        <name>FAD</name>
        <dbReference type="ChEBI" id="CHEBI:57692"/>
    </cofactor>
</comment>
<evidence type="ECO:0000256" key="3">
    <source>
        <dbReference type="ARBA" id="ARBA00004496"/>
    </source>
</evidence>
<dbReference type="RefSeq" id="WP_075067325.1">
    <property type="nucleotide sequence ID" value="NZ_LKAJ02000001.1"/>
</dbReference>
<evidence type="ECO:0000313" key="23">
    <source>
        <dbReference type="EMBL" id="MCS5710809.1"/>
    </source>
</evidence>
<keyword evidence="15 20" id="KW-0560">Oxidoreductase</keyword>
<accession>A0A0Q9YS27</accession>
<reference evidence="23" key="2">
    <citation type="journal article" date="2016" name="Genome Announc.">
        <title>Draft Genome Sequences of Two Novel Amoeba-Resistant Intranuclear Bacteria, 'Candidatus Berkiella cookevillensis' and 'Candidatus Berkiella aquae'.</title>
        <authorList>
            <person name="Mehari Y.T."/>
            <person name="Arivett B.A."/>
            <person name="Farone A.L."/>
            <person name="Gunderson J.H."/>
            <person name="Farone M.B."/>
        </authorList>
    </citation>
    <scope>NUCLEOTIDE SEQUENCE</scope>
    <source>
        <strain evidence="23">HT99</strain>
    </source>
</reference>
<dbReference type="Pfam" id="PF02873">
    <property type="entry name" value="MurB_C"/>
    <property type="match status" value="1"/>
</dbReference>
<dbReference type="PANTHER" id="PTHR21071">
    <property type="entry name" value="UDP-N-ACETYLENOLPYRUVOYLGLUCOSAMINE REDUCTASE"/>
    <property type="match status" value="1"/>
</dbReference>
<evidence type="ECO:0000256" key="10">
    <source>
        <dbReference type="ARBA" id="ARBA00022630"/>
    </source>
</evidence>
<feature type="active site" description="Proton donor" evidence="20">
    <location>
        <position position="221"/>
    </location>
</feature>
<protein>
    <recommendedName>
        <fullName evidence="7 20">UDP-N-acetylenolpyruvoylglucosamine reductase</fullName>
        <ecNumber evidence="6 20">1.3.1.98</ecNumber>
    </recommendedName>
    <alternativeName>
        <fullName evidence="18 20">UDP-N-acetylmuramate dehydrogenase</fullName>
    </alternativeName>
</protein>
<dbReference type="UniPathway" id="UPA00219"/>
<dbReference type="Gene3D" id="3.90.78.10">
    <property type="entry name" value="UDP-N-acetylenolpyruvoylglucosamine reductase, C-terminal domain"/>
    <property type="match status" value="1"/>
</dbReference>
<dbReference type="InterPro" id="IPR011601">
    <property type="entry name" value="MurB_C"/>
</dbReference>
<comment type="similarity">
    <text evidence="5 20">Belongs to the MurB family.</text>
</comment>
<dbReference type="GO" id="GO:0071555">
    <property type="term" value="P:cell wall organization"/>
    <property type="evidence" value="ECO:0007669"/>
    <property type="project" value="UniProtKB-KW"/>
</dbReference>
<dbReference type="EMBL" id="LKAJ02000001">
    <property type="protein sequence ID" value="MCS5710809.1"/>
    <property type="molecule type" value="Genomic_DNA"/>
</dbReference>
<dbReference type="STRING" id="295108.HT99x_02727"/>
<evidence type="ECO:0000256" key="17">
    <source>
        <dbReference type="ARBA" id="ARBA00023316"/>
    </source>
</evidence>
<dbReference type="NCBIfam" id="NF010480">
    <property type="entry name" value="PRK13905.1"/>
    <property type="match status" value="1"/>
</dbReference>
<evidence type="ECO:0000256" key="16">
    <source>
        <dbReference type="ARBA" id="ARBA00023306"/>
    </source>
</evidence>
<evidence type="ECO:0000256" key="7">
    <source>
        <dbReference type="ARBA" id="ARBA00015188"/>
    </source>
</evidence>
<evidence type="ECO:0000256" key="18">
    <source>
        <dbReference type="ARBA" id="ARBA00031026"/>
    </source>
</evidence>
<dbReference type="Pfam" id="PF01565">
    <property type="entry name" value="FAD_binding_4"/>
    <property type="match status" value="1"/>
</dbReference>
<comment type="caution">
    <text evidence="22">The sequence shown here is derived from an EMBL/GenBank/DDBJ whole genome shotgun (WGS) entry which is preliminary data.</text>
</comment>
<dbReference type="HAMAP" id="MF_00037">
    <property type="entry name" value="MurB"/>
    <property type="match status" value="1"/>
</dbReference>
<evidence type="ECO:0000313" key="24">
    <source>
        <dbReference type="Proteomes" id="UP000051497"/>
    </source>
</evidence>
<keyword evidence="13 20" id="KW-0133">Cell shape</keyword>
<evidence type="ECO:0000256" key="6">
    <source>
        <dbReference type="ARBA" id="ARBA00012518"/>
    </source>
</evidence>
<evidence type="ECO:0000256" key="12">
    <source>
        <dbReference type="ARBA" id="ARBA00022857"/>
    </source>
</evidence>
<evidence type="ECO:0000256" key="2">
    <source>
        <dbReference type="ARBA" id="ARBA00003921"/>
    </source>
</evidence>
<reference evidence="23" key="3">
    <citation type="submission" date="2021-06" db="EMBL/GenBank/DDBJ databases">
        <title>Genomic Description and Analysis of Intracellular Bacteria, Candidatus Berkiella cookevillensis and Candidatus Berkiella aquae.</title>
        <authorList>
            <person name="Kidane D.T."/>
            <person name="Mehari Y.T."/>
            <person name="Rice F.C."/>
            <person name="Arivett B.A."/>
            <person name="Farone A.L."/>
            <person name="Berk S.G."/>
            <person name="Farone M.B."/>
        </authorList>
    </citation>
    <scope>NUCLEOTIDE SEQUENCE</scope>
    <source>
        <strain evidence="23">HT99</strain>
    </source>
</reference>
<dbReference type="GO" id="GO:0008762">
    <property type="term" value="F:UDP-N-acetylmuramate dehydrogenase activity"/>
    <property type="evidence" value="ECO:0007669"/>
    <property type="project" value="UniProtKB-UniRule"/>
</dbReference>
<dbReference type="OrthoDB" id="9804753at2"/>
<evidence type="ECO:0000256" key="20">
    <source>
        <dbReference type="HAMAP-Rule" id="MF_00037"/>
    </source>
</evidence>
<dbReference type="GO" id="GO:0009252">
    <property type="term" value="P:peptidoglycan biosynthetic process"/>
    <property type="evidence" value="ECO:0007669"/>
    <property type="project" value="UniProtKB-UniRule"/>
</dbReference>
<evidence type="ECO:0000256" key="19">
    <source>
        <dbReference type="ARBA" id="ARBA00048914"/>
    </source>
</evidence>
<dbReference type="GO" id="GO:0008360">
    <property type="term" value="P:regulation of cell shape"/>
    <property type="evidence" value="ECO:0007669"/>
    <property type="project" value="UniProtKB-KW"/>
</dbReference>
<dbReference type="InterPro" id="IPR006094">
    <property type="entry name" value="Oxid_FAD_bind_N"/>
</dbReference>
<evidence type="ECO:0000256" key="13">
    <source>
        <dbReference type="ARBA" id="ARBA00022960"/>
    </source>
</evidence>
<evidence type="ECO:0000256" key="14">
    <source>
        <dbReference type="ARBA" id="ARBA00022984"/>
    </source>
</evidence>